<dbReference type="Proteomes" id="UP000594261">
    <property type="component" value="Chromosome 11"/>
</dbReference>
<evidence type="ECO:0000259" key="1">
    <source>
        <dbReference type="Pfam" id="PF22950"/>
    </source>
</evidence>
<proteinExistence type="predicted"/>
<dbReference type="InterPro" id="IPR054290">
    <property type="entry name" value="DUF7026"/>
</dbReference>
<dbReference type="GeneID" id="115968835"/>
<accession>A0A7N2RDE3</accession>
<gene>
    <name evidence="2" type="primary">LOC115968835</name>
</gene>
<dbReference type="OMA" id="WGVNFHP"/>
<organism evidence="2 3">
    <name type="scientific">Quercus lobata</name>
    <name type="common">Valley oak</name>
    <dbReference type="NCBI Taxonomy" id="97700"/>
    <lineage>
        <taxon>Eukaryota</taxon>
        <taxon>Viridiplantae</taxon>
        <taxon>Streptophyta</taxon>
        <taxon>Embryophyta</taxon>
        <taxon>Tracheophyta</taxon>
        <taxon>Spermatophyta</taxon>
        <taxon>Magnoliopsida</taxon>
        <taxon>eudicotyledons</taxon>
        <taxon>Gunneridae</taxon>
        <taxon>Pentapetalae</taxon>
        <taxon>rosids</taxon>
        <taxon>fabids</taxon>
        <taxon>Fagales</taxon>
        <taxon>Fagaceae</taxon>
        <taxon>Quercus</taxon>
    </lineage>
</organism>
<dbReference type="EMBL" id="LRBV02000011">
    <property type="status" value="NOT_ANNOTATED_CDS"/>
    <property type="molecule type" value="Genomic_DNA"/>
</dbReference>
<dbReference type="FunCoup" id="A0A7N2RDE3">
    <property type="interactions" value="357"/>
</dbReference>
<dbReference type="InParanoid" id="A0A7N2RDE3"/>
<dbReference type="Pfam" id="PF22950">
    <property type="entry name" value="DUF7026"/>
    <property type="match status" value="1"/>
</dbReference>
<reference evidence="2 3" key="1">
    <citation type="journal article" date="2016" name="G3 (Bethesda)">
        <title>First Draft Assembly and Annotation of the Genome of a California Endemic Oak Quercus lobata Nee (Fagaceae).</title>
        <authorList>
            <person name="Sork V.L."/>
            <person name="Fitz-Gibbon S.T."/>
            <person name="Puiu D."/>
            <person name="Crepeau M."/>
            <person name="Gugger P.F."/>
            <person name="Sherman R."/>
            <person name="Stevens K."/>
            <person name="Langley C.H."/>
            <person name="Pellegrini M."/>
            <person name="Salzberg S.L."/>
        </authorList>
    </citation>
    <scope>NUCLEOTIDE SEQUENCE [LARGE SCALE GENOMIC DNA]</scope>
    <source>
        <strain evidence="2 3">cv. SW786</strain>
    </source>
</reference>
<name>A0A7N2RDE3_QUELO</name>
<dbReference type="AlphaFoldDB" id="A0A7N2RDE3"/>
<dbReference type="KEGG" id="qlo:115968835"/>
<reference evidence="2" key="2">
    <citation type="submission" date="2021-01" db="UniProtKB">
        <authorList>
            <consortium name="EnsemblPlants"/>
        </authorList>
    </citation>
    <scope>IDENTIFICATION</scope>
</reference>
<dbReference type="Gramene" id="QL11p026900:mrna">
    <property type="protein sequence ID" value="QL11p026900:mrna:CDS:9"/>
    <property type="gene ID" value="QL11p026900"/>
</dbReference>
<keyword evidence="3" id="KW-1185">Reference proteome</keyword>
<evidence type="ECO:0000313" key="3">
    <source>
        <dbReference type="Proteomes" id="UP000594261"/>
    </source>
</evidence>
<dbReference type="EnsemblPlants" id="QL11p026900:mrna">
    <property type="protein sequence ID" value="QL11p026900:mrna:CDS:9"/>
    <property type="gene ID" value="QL11p026900"/>
</dbReference>
<evidence type="ECO:0000313" key="2">
    <source>
        <dbReference type="EnsemblPlants" id="QL11p026900:mrna:CDS:9"/>
    </source>
</evidence>
<dbReference type="OrthoDB" id="1920063at2759"/>
<feature type="domain" description="DUF7026" evidence="1">
    <location>
        <begin position="68"/>
        <end position="117"/>
    </location>
</feature>
<protein>
    <recommendedName>
        <fullName evidence="1">DUF7026 domain-containing protein</fullName>
    </recommendedName>
</protein>
<dbReference type="RefSeq" id="XP_030944208.1">
    <property type="nucleotide sequence ID" value="XM_031088348.1"/>
</dbReference>
<sequence length="165" mass="18904">MALRVPFLSSIITPLPQKLHTSTFPSTTHLSNKPRTQISCAKKKISDAELASDLALEVAKINTHFVQREEAMKKSKELLFTELCQYLALKGEEVKMKWRKMDEEEKWVLVKGFVSDWSMDFHPLSARSVKEMVEEYLLEENPSAKSSLSVLFPGLKRLMGFTQNK</sequence>